<dbReference type="InterPro" id="IPR027381">
    <property type="entry name" value="LytR/CpsA/Psr_C"/>
</dbReference>
<evidence type="ECO:0000256" key="2">
    <source>
        <dbReference type="SAM" id="MobiDB-lite"/>
    </source>
</evidence>
<keyword evidence="3" id="KW-0472">Membrane</keyword>
<evidence type="ECO:0000259" key="5">
    <source>
        <dbReference type="Pfam" id="PF13399"/>
    </source>
</evidence>
<evidence type="ECO:0000256" key="1">
    <source>
        <dbReference type="ARBA" id="ARBA00006068"/>
    </source>
</evidence>
<dbReference type="Pfam" id="PF13399">
    <property type="entry name" value="LytR_C"/>
    <property type="match status" value="1"/>
</dbReference>
<dbReference type="NCBIfam" id="TIGR00350">
    <property type="entry name" value="lytR_cpsA_psr"/>
    <property type="match status" value="1"/>
</dbReference>
<keyword evidence="3" id="KW-1133">Transmembrane helix</keyword>
<gene>
    <name evidence="6" type="ORF">ACF05T_31165</name>
</gene>
<dbReference type="InterPro" id="IPR050922">
    <property type="entry name" value="LytR/CpsA/Psr_CW_biosynth"/>
</dbReference>
<dbReference type="Proteomes" id="UP001603013">
    <property type="component" value="Unassembled WGS sequence"/>
</dbReference>
<dbReference type="InterPro" id="IPR004474">
    <property type="entry name" value="LytR_CpsA_psr"/>
</dbReference>
<accession>A0ABW6YL37</accession>
<comment type="caution">
    <text evidence="6">The sequence shown here is derived from an EMBL/GenBank/DDBJ whole genome shotgun (WGS) entry which is preliminary data.</text>
</comment>
<feature type="region of interest" description="Disordered" evidence="2">
    <location>
        <begin position="1"/>
        <end position="104"/>
    </location>
</feature>
<dbReference type="Gene3D" id="3.40.630.190">
    <property type="entry name" value="LCP protein"/>
    <property type="match status" value="1"/>
</dbReference>
<evidence type="ECO:0000259" key="4">
    <source>
        <dbReference type="Pfam" id="PF03816"/>
    </source>
</evidence>
<evidence type="ECO:0000313" key="6">
    <source>
        <dbReference type="EMBL" id="MFF8280500.1"/>
    </source>
</evidence>
<feature type="compositionally biased region" description="Basic and acidic residues" evidence="2">
    <location>
        <begin position="48"/>
        <end position="70"/>
    </location>
</feature>
<feature type="compositionally biased region" description="Low complexity" evidence="2">
    <location>
        <begin position="36"/>
        <end position="47"/>
    </location>
</feature>
<feature type="compositionally biased region" description="Basic residues" evidence="2">
    <location>
        <begin position="90"/>
        <end position="104"/>
    </location>
</feature>
<keyword evidence="7" id="KW-1185">Reference proteome</keyword>
<organism evidence="6 7">
    <name type="scientific">Streptomyces lateritius</name>
    <dbReference type="NCBI Taxonomy" id="67313"/>
    <lineage>
        <taxon>Bacteria</taxon>
        <taxon>Bacillati</taxon>
        <taxon>Actinomycetota</taxon>
        <taxon>Actinomycetes</taxon>
        <taxon>Kitasatosporales</taxon>
        <taxon>Streptomycetaceae</taxon>
        <taxon>Streptomyces</taxon>
    </lineage>
</organism>
<feature type="domain" description="Cell envelope-related transcriptional attenuator" evidence="4">
    <location>
        <begin position="194"/>
        <end position="354"/>
    </location>
</feature>
<feature type="domain" description="LytR/CpsA/Psr regulator C-terminal" evidence="5">
    <location>
        <begin position="470"/>
        <end position="564"/>
    </location>
</feature>
<dbReference type="Gene3D" id="3.30.70.2390">
    <property type="match status" value="1"/>
</dbReference>
<dbReference type="PANTHER" id="PTHR33392">
    <property type="entry name" value="POLYISOPRENYL-TEICHOIC ACID--PEPTIDOGLYCAN TEICHOIC ACID TRANSFERASE TAGU"/>
    <property type="match status" value="1"/>
</dbReference>
<reference evidence="6 7" key="1">
    <citation type="submission" date="2024-10" db="EMBL/GenBank/DDBJ databases">
        <title>The Natural Products Discovery Center: Release of the First 8490 Sequenced Strains for Exploring Actinobacteria Biosynthetic Diversity.</title>
        <authorList>
            <person name="Kalkreuter E."/>
            <person name="Kautsar S.A."/>
            <person name="Yang D."/>
            <person name="Bader C.D."/>
            <person name="Teijaro C.N."/>
            <person name="Fluegel L."/>
            <person name="Davis C.M."/>
            <person name="Simpson J.R."/>
            <person name="Lauterbach L."/>
            <person name="Steele A.D."/>
            <person name="Gui C."/>
            <person name="Meng S."/>
            <person name="Li G."/>
            <person name="Viehrig K."/>
            <person name="Ye F."/>
            <person name="Su P."/>
            <person name="Kiefer A.F."/>
            <person name="Nichols A."/>
            <person name="Cepeda A.J."/>
            <person name="Yan W."/>
            <person name="Fan B."/>
            <person name="Jiang Y."/>
            <person name="Adhikari A."/>
            <person name="Zheng C.-J."/>
            <person name="Schuster L."/>
            <person name="Cowan T.M."/>
            <person name="Smanski M.J."/>
            <person name="Chevrette M.G."/>
            <person name="De Carvalho L.P.S."/>
            <person name="Shen B."/>
        </authorList>
    </citation>
    <scope>NUCLEOTIDE SEQUENCE [LARGE SCALE GENOMIC DNA]</scope>
    <source>
        <strain evidence="6 7">NPDC015755</strain>
    </source>
</reference>
<dbReference type="Pfam" id="PF03816">
    <property type="entry name" value="LytR_cpsA_psr"/>
    <property type="match status" value="1"/>
</dbReference>
<evidence type="ECO:0000256" key="3">
    <source>
        <dbReference type="SAM" id="Phobius"/>
    </source>
</evidence>
<sequence length="603" mass="63263">MGQSSVRGEGTRGGVPHARDLGWDESLYGEGGEGAAAGTRTADAGAADDGKSDEGKNDDGRGDAGGRSDRSGQGSRSRQGGGGGGDSRTSHRRGGARRRAKKSGKRKVFRWVAATLSLLILGTAGAGYLYYEHLNGNLRGGSRAGGDSGVRKAAPNALGDTPLNILLIGSDSRADAKNVALGGGKNERDRKPLADVQMLLHISADRKNANIVSIPRDTIVPIPECKGEDGTPYPATTTKPINETLQRGGPGCTLTTWESITGVYVDHWMMVDFAGVVAMADEVGGVPVCVKTGVHDRSTRQVKGGSGLKLGPGTTEVKGEQALQWLRTRHAFGNDQNRARAQHMYMNGMMEKLQKQNAWSDTGRLMGLAETATKALQVSDEIRSVSKLFDLSMQLKNVKLDRLTTATVPTVAWSQNKDKLQMVESSADKMWAMLRDDVAFDKNGDPAGAKPTVSASAKPKGPTAGAPGSLAVTVVNGTGVGGQMSVDGRAGTLAKALKDKGFTGAEASQSAEPRKDTIVRYPKAAGDQGKADALSVAKALGLPGSAVRADAKAESITLVIGGDWREGATYEKPKTEAGDLPEGADDKVECMDVYSVYRWDGKS</sequence>
<feature type="transmembrane region" description="Helical" evidence="3">
    <location>
        <begin position="108"/>
        <end position="131"/>
    </location>
</feature>
<dbReference type="PANTHER" id="PTHR33392:SF6">
    <property type="entry name" value="POLYISOPRENYL-TEICHOIC ACID--PEPTIDOGLYCAN TEICHOIC ACID TRANSFERASE TAGU"/>
    <property type="match status" value="1"/>
</dbReference>
<proteinExistence type="inferred from homology"/>
<comment type="similarity">
    <text evidence="1">Belongs to the LytR/CpsA/Psr (LCP) family.</text>
</comment>
<dbReference type="RefSeq" id="WP_391937319.1">
    <property type="nucleotide sequence ID" value="NZ_JBIBSM010000022.1"/>
</dbReference>
<evidence type="ECO:0000313" key="7">
    <source>
        <dbReference type="Proteomes" id="UP001603013"/>
    </source>
</evidence>
<dbReference type="EMBL" id="JBIBSM010000022">
    <property type="protein sequence ID" value="MFF8280500.1"/>
    <property type="molecule type" value="Genomic_DNA"/>
</dbReference>
<name>A0ABW6YL37_9ACTN</name>
<keyword evidence="3" id="KW-0812">Transmembrane</keyword>
<feature type="region of interest" description="Disordered" evidence="2">
    <location>
        <begin position="442"/>
        <end position="467"/>
    </location>
</feature>
<protein>
    <submittedName>
        <fullName evidence="6">LCP family protein</fullName>
    </submittedName>
</protein>